<evidence type="ECO:0000256" key="2">
    <source>
        <dbReference type="ARBA" id="ARBA00009997"/>
    </source>
</evidence>
<evidence type="ECO:0000256" key="1">
    <source>
        <dbReference type="ARBA" id="ARBA00001946"/>
    </source>
</evidence>
<dbReference type="AlphaFoldDB" id="L1NA03"/>
<accession>L1NA03</accession>
<dbReference type="InterPro" id="IPR036702">
    <property type="entry name" value="ComB-like_sf"/>
</dbReference>
<protein>
    <recommendedName>
        <fullName evidence="4">Probable 2-phosphosulfolactate phosphatase</fullName>
        <ecNumber evidence="3">3.1.3.71</ecNumber>
    </recommendedName>
</protein>
<dbReference type="STRING" id="1127696.HMPREF9134_01648"/>
<evidence type="ECO:0000256" key="7">
    <source>
        <dbReference type="ARBA" id="ARBA00033711"/>
    </source>
</evidence>
<dbReference type="Gene3D" id="3.90.1560.10">
    <property type="entry name" value="ComB-like"/>
    <property type="match status" value="1"/>
</dbReference>
<comment type="caution">
    <text evidence="8">The sequence shown here is derived from an EMBL/GenBank/DDBJ whole genome shotgun (WGS) entry which is preliminary data.</text>
</comment>
<dbReference type="RefSeq" id="WP_005467775.1">
    <property type="nucleotide sequence ID" value="NZ_KB291032.1"/>
</dbReference>
<dbReference type="GO" id="GO:0000287">
    <property type="term" value="F:magnesium ion binding"/>
    <property type="evidence" value="ECO:0007669"/>
    <property type="project" value="InterPro"/>
</dbReference>
<comment type="catalytic activity">
    <reaction evidence="7">
        <text>(2R)-O-phospho-3-sulfolactate + H2O = (2R)-3-sulfolactate + phosphate</text>
        <dbReference type="Rhea" id="RHEA:23416"/>
        <dbReference type="ChEBI" id="CHEBI:15377"/>
        <dbReference type="ChEBI" id="CHEBI:15597"/>
        <dbReference type="ChEBI" id="CHEBI:43474"/>
        <dbReference type="ChEBI" id="CHEBI:58738"/>
        <dbReference type="EC" id="3.1.3.71"/>
    </reaction>
</comment>
<gene>
    <name evidence="8" type="ORF">HMPREF9134_01648</name>
</gene>
<dbReference type="PATRIC" id="fig|1127696.3.peg.1489"/>
<reference evidence="8 9" key="1">
    <citation type="submission" date="2012-05" db="EMBL/GenBank/DDBJ databases">
        <authorList>
            <person name="Weinstock G."/>
            <person name="Sodergren E."/>
            <person name="Lobos E.A."/>
            <person name="Fulton L."/>
            <person name="Fulton R."/>
            <person name="Courtney L."/>
            <person name="Fronick C."/>
            <person name="O'Laughlin M."/>
            <person name="Godfrey J."/>
            <person name="Wilson R.M."/>
            <person name="Miner T."/>
            <person name="Farmer C."/>
            <person name="Delehaunty K."/>
            <person name="Cordes M."/>
            <person name="Minx P."/>
            <person name="Tomlinson C."/>
            <person name="Chen J."/>
            <person name="Wollam A."/>
            <person name="Pepin K.H."/>
            <person name="Bhonagiri V."/>
            <person name="Zhang X."/>
            <person name="Suruliraj S."/>
            <person name="Warren W."/>
            <person name="Mitreva M."/>
            <person name="Mardis E.R."/>
            <person name="Wilson R.K."/>
        </authorList>
    </citation>
    <scope>NUCLEOTIDE SEQUENCE [LARGE SCALE GENOMIC DNA]</scope>
    <source>
        <strain evidence="8 9">F0037</strain>
    </source>
</reference>
<evidence type="ECO:0000256" key="4">
    <source>
        <dbReference type="ARBA" id="ARBA00021948"/>
    </source>
</evidence>
<dbReference type="PANTHER" id="PTHR37311">
    <property type="entry name" value="2-PHOSPHOSULFOLACTATE PHOSPHATASE-RELATED"/>
    <property type="match status" value="1"/>
</dbReference>
<organism evidence="8 9">
    <name type="scientific">Porphyromonas catoniae F0037</name>
    <dbReference type="NCBI Taxonomy" id="1127696"/>
    <lineage>
        <taxon>Bacteria</taxon>
        <taxon>Pseudomonadati</taxon>
        <taxon>Bacteroidota</taxon>
        <taxon>Bacteroidia</taxon>
        <taxon>Bacteroidales</taxon>
        <taxon>Porphyromonadaceae</taxon>
        <taxon>Porphyromonas</taxon>
    </lineage>
</organism>
<dbReference type="Proteomes" id="UP000010408">
    <property type="component" value="Unassembled WGS sequence"/>
</dbReference>
<dbReference type="eggNOG" id="COG2045">
    <property type="taxonomic scope" value="Bacteria"/>
</dbReference>
<evidence type="ECO:0000256" key="6">
    <source>
        <dbReference type="ARBA" id="ARBA00022842"/>
    </source>
</evidence>
<keyword evidence="6" id="KW-0460">Magnesium</keyword>
<evidence type="ECO:0000313" key="8">
    <source>
        <dbReference type="EMBL" id="EKY00314.1"/>
    </source>
</evidence>
<evidence type="ECO:0000256" key="5">
    <source>
        <dbReference type="ARBA" id="ARBA00022801"/>
    </source>
</evidence>
<dbReference type="SUPFAM" id="SSF142823">
    <property type="entry name" value="ComB-like"/>
    <property type="match status" value="1"/>
</dbReference>
<dbReference type="GO" id="GO:0050545">
    <property type="term" value="F:sulfopyruvate decarboxylase activity"/>
    <property type="evidence" value="ECO:0007669"/>
    <property type="project" value="TreeGrafter"/>
</dbReference>
<dbReference type="PANTHER" id="PTHR37311:SF1">
    <property type="entry name" value="2-PHOSPHOSULFOLACTATE PHOSPHATASE-RELATED"/>
    <property type="match status" value="1"/>
</dbReference>
<dbReference type="EMBL" id="AMEQ01000040">
    <property type="protein sequence ID" value="EKY00314.1"/>
    <property type="molecule type" value="Genomic_DNA"/>
</dbReference>
<comment type="similarity">
    <text evidence="2">Belongs to the ComB family.</text>
</comment>
<keyword evidence="5" id="KW-0378">Hydrolase</keyword>
<sequence length="245" mass="26450">MNIYLCPSPELYPLYHRPGAIVIIVDIFRASTTMVTALAHGARSILPVATTEEAEEQGKDLGCLIAAERNVMKCPFAQLGNDPAEYAEALVSGQDIVFTTTNGTRALNIAAEHGAEEILVGAFINLSATLRYCHTQGKDVLILAAGWKGQLALEDTLYAGAFAFLAEQATIGKASDDGTLILRDLWQAKAQSLEDRITYIQHSEHYARLVQAGFSSAVPLCMTLDTTSIIARMQGARLLPIDSQP</sequence>
<dbReference type="HOGENOM" id="CLU_070028_0_1_10"/>
<dbReference type="InterPro" id="IPR005238">
    <property type="entry name" value="ComB-like"/>
</dbReference>
<evidence type="ECO:0000313" key="9">
    <source>
        <dbReference type="Proteomes" id="UP000010408"/>
    </source>
</evidence>
<proteinExistence type="inferred from homology"/>
<name>L1NA03_9PORP</name>
<comment type="cofactor">
    <cofactor evidence="1">
        <name>Mg(2+)</name>
        <dbReference type="ChEBI" id="CHEBI:18420"/>
    </cofactor>
</comment>
<dbReference type="EC" id="3.1.3.71" evidence="3"/>
<evidence type="ECO:0000256" key="3">
    <source>
        <dbReference type="ARBA" id="ARBA00012953"/>
    </source>
</evidence>
<dbReference type="Pfam" id="PF04029">
    <property type="entry name" value="2-ph_phosp"/>
    <property type="match status" value="1"/>
</dbReference>
<dbReference type="GO" id="GO:0050532">
    <property type="term" value="F:2-phosphosulfolactate phosphatase activity"/>
    <property type="evidence" value="ECO:0007669"/>
    <property type="project" value="UniProtKB-EC"/>
</dbReference>